<keyword evidence="2" id="KW-1185">Reference proteome</keyword>
<proteinExistence type="predicted"/>
<evidence type="ECO:0000313" key="2">
    <source>
        <dbReference type="Proteomes" id="UP001239111"/>
    </source>
</evidence>
<accession>A0ACC2P7A2</accession>
<gene>
    <name evidence="1" type="ORF">QAD02_014129</name>
</gene>
<comment type="caution">
    <text evidence="1">The sequence shown here is derived from an EMBL/GenBank/DDBJ whole genome shotgun (WGS) entry which is preliminary data.</text>
</comment>
<reference evidence="1" key="1">
    <citation type="submission" date="2023-04" db="EMBL/GenBank/DDBJ databases">
        <title>A chromosome-level genome assembly of the parasitoid wasp Eretmocerus hayati.</title>
        <authorList>
            <person name="Zhong Y."/>
            <person name="Liu S."/>
            <person name="Liu Y."/>
        </authorList>
    </citation>
    <scope>NUCLEOTIDE SEQUENCE</scope>
    <source>
        <strain evidence="1">ZJU_SS_LIU_2023</strain>
    </source>
</reference>
<protein>
    <submittedName>
        <fullName evidence="1">Uncharacterized protein</fullName>
    </submittedName>
</protein>
<evidence type="ECO:0000313" key="1">
    <source>
        <dbReference type="EMBL" id="KAJ8678342.1"/>
    </source>
</evidence>
<dbReference type="Proteomes" id="UP001239111">
    <property type="component" value="Chromosome 2"/>
</dbReference>
<sequence>MNFRKIRQQIKKLQNPELLAMLKKYDELRFEYNTLLRERKEKLELRSRELFYMYHGRKTAESILEDLRKNYELESNPALRKIEYTRWKGIAMSLFVDVQNSNYWVVTPRIEQKVRRFAKLFIGEKFSESKLESVINVVQQETLEEMEVYNKSAHRFINKLSKSLVNEEDMVLFKNHFSTHIYHKIVLLKQADDELNVRLIKLKSLNAMSKEFESKILSLWHGKCISNHMLDTIKKECAHIRKMKYLEQGYKVKKI</sequence>
<name>A0ACC2P7A2_9HYME</name>
<dbReference type="EMBL" id="CM056742">
    <property type="protein sequence ID" value="KAJ8678342.1"/>
    <property type="molecule type" value="Genomic_DNA"/>
</dbReference>
<organism evidence="1 2">
    <name type="scientific">Eretmocerus hayati</name>
    <dbReference type="NCBI Taxonomy" id="131215"/>
    <lineage>
        <taxon>Eukaryota</taxon>
        <taxon>Metazoa</taxon>
        <taxon>Ecdysozoa</taxon>
        <taxon>Arthropoda</taxon>
        <taxon>Hexapoda</taxon>
        <taxon>Insecta</taxon>
        <taxon>Pterygota</taxon>
        <taxon>Neoptera</taxon>
        <taxon>Endopterygota</taxon>
        <taxon>Hymenoptera</taxon>
        <taxon>Apocrita</taxon>
        <taxon>Proctotrupomorpha</taxon>
        <taxon>Chalcidoidea</taxon>
        <taxon>Aphelinidae</taxon>
        <taxon>Aphelininae</taxon>
        <taxon>Eretmocerus</taxon>
    </lineage>
</organism>